<protein>
    <recommendedName>
        <fullName evidence="9">Cd(2+)-exporting ATPase</fullName>
        <ecNumber evidence="9">7.2.2.21</ecNumber>
    </recommendedName>
</protein>
<dbReference type="SUPFAM" id="SSF56784">
    <property type="entry name" value="HAD-like"/>
    <property type="match status" value="1"/>
</dbReference>
<dbReference type="InterPro" id="IPR059000">
    <property type="entry name" value="ATPase_P-type_domA"/>
</dbReference>
<dbReference type="GO" id="GO:0008551">
    <property type="term" value="F:P-type cadmium transporter activity"/>
    <property type="evidence" value="ECO:0007669"/>
    <property type="project" value="UniProtKB-EC"/>
</dbReference>
<sequence>MKLKSKLTSLSSEQKSTCLAIVLSITLGLLAWQLSNSPLQTFLFLCAYLIAGGKVLISAFRHLTQGKLFDENFLMTLATLGAIILGEYPEAIAVMVFFSIGEVIEDIATDHSKRSINQLLSEQPVLVHWLKDGNQQDVTPEEVAIGSVIQILPGEKIPLDGTVISGESTLNKAALTGESLPESVQTGDHILSGSLNGQGLLTVRTSKTFENSTMTQILKLMTDSAQQKAPTEKFISKFAAYYTPIIASIALLLALIPPIFLGGDWSTWFERSLVFLVISCPCALVLSVPLAYVAGLTAAARHKIIIKGGNYLDALNQVKTMAFDKTGTLTKGTFKVTAVNPGPNFTAQTVLAIAAACERYSTHPIAQSIVAADKGTHNPYQARSVTELAGVGLTAVVDEHTVQIGNQSVLTKLKHPANLPKLRTGTHVFVIIDQHYAGQIIVADTLKTDAKASVQALRKTGIDRTILLTGDNEKTAKAIGDQLKLDQVESKLLPADKAAYIRHLQEQAKPQEQIGFIGDGINDAPVLLTADVGIAMGALGSDAALEAADMIITDDQLHHLAPVMLTAQKTRRIVIENISLALIVKGVVLLLGALGLANMWEAVFADVGITLIAVLNAMRLLKK</sequence>
<feature type="transmembrane region" description="Helical" evidence="11">
    <location>
        <begin position="578"/>
        <end position="597"/>
    </location>
</feature>
<feature type="transmembrane region" description="Helical" evidence="11">
    <location>
        <begin position="603"/>
        <end position="621"/>
    </location>
</feature>
<dbReference type="PANTHER" id="PTHR48085:SF5">
    <property type="entry name" value="CADMIUM_ZINC-TRANSPORTING ATPASE HMA4-RELATED"/>
    <property type="match status" value="1"/>
</dbReference>
<dbReference type="InterPro" id="IPR027256">
    <property type="entry name" value="P-typ_ATPase_IB"/>
</dbReference>
<reference evidence="13 14" key="1">
    <citation type="journal article" date="2015" name="Genome Announc.">
        <title>Expanding the biotechnology potential of lactobacilli through comparative genomics of 213 strains and associated genera.</title>
        <authorList>
            <person name="Sun Z."/>
            <person name="Harris H.M."/>
            <person name="McCann A."/>
            <person name="Guo C."/>
            <person name="Argimon S."/>
            <person name="Zhang W."/>
            <person name="Yang X."/>
            <person name="Jeffery I.B."/>
            <person name="Cooney J.C."/>
            <person name="Kagawa T.F."/>
            <person name="Liu W."/>
            <person name="Song Y."/>
            <person name="Salvetti E."/>
            <person name="Wrobel A."/>
            <person name="Rasinkangas P."/>
            <person name="Parkhill J."/>
            <person name="Rea M.C."/>
            <person name="O'Sullivan O."/>
            <person name="Ritari J."/>
            <person name="Douillard F.P."/>
            <person name="Paul Ross R."/>
            <person name="Yang R."/>
            <person name="Briner A.E."/>
            <person name="Felis G.E."/>
            <person name="de Vos W.M."/>
            <person name="Barrangou R."/>
            <person name="Klaenhammer T.R."/>
            <person name="Caufield P.W."/>
            <person name="Cui Y."/>
            <person name="Zhang H."/>
            <person name="O'Toole P.W."/>
        </authorList>
    </citation>
    <scope>NUCLEOTIDE SEQUENCE [LARGE SCALE GENOMIC DNA]</scope>
    <source>
        <strain evidence="13 14">DSM 20190</strain>
    </source>
</reference>
<dbReference type="InterPro" id="IPR051014">
    <property type="entry name" value="Cation_Transport_ATPase_IB"/>
</dbReference>
<dbReference type="Gene3D" id="3.40.1110.10">
    <property type="entry name" value="Calcium-transporting ATPase, cytoplasmic domain N"/>
    <property type="match status" value="1"/>
</dbReference>
<evidence type="ECO:0000256" key="8">
    <source>
        <dbReference type="ARBA" id="ARBA00023136"/>
    </source>
</evidence>
<dbReference type="SUPFAM" id="SSF81653">
    <property type="entry name" value="Calcium ATPase, transduction domain A"/>
    <property type="match status" value="1"/>
</dbReference>
<dbReference type="GO" id="GO:0016887">
    <property type="term" value="F:ATP hydrolysis activity"/>
    <property type="evidence" value="ECO:0007669"/>
    <property type="project" value="InterPro"/>
</dbReference>
<keyword evidence="3" id="KW-0104">Cadmium</keyword>
<organism evidence="13 14">
    <name type="scientific">Weissella halotolerans DSM 20190</name>
    <dbReference type="NCBI Taxonomy" id="1123500"/>
    <lineage>
        <taxon>Bacteria</taxon>
        <taxon>Bacillati</taxon>
        <taxon>Bacillota</taxon>
        <taxon>Bacilli</taxon>
        <taxon>Lactobacillales</taxon>
        <taxon>Lactobacillaceae</taxon>
        <taxon>Weissella</taxon>
    </lineage>
</organism>
<dbReference type="PATRIC" id="fig|1123500.6.peg.533"/>
<dbReference type="InterPro" id="IPR023299">
    <property type="entry name" value="ATPase_P-typ_cyto_dom_N"/>
</dbReference>
<gene>
    <name evidence="13" type="ORF">IV68_GL000530</name>
</gene>
<evidence type="ECO:0000256" key="1">
    <source>
        <dbReference type="ARBA" id="ARBA00004141"/>
    </source>
</evidence>
<dbReference type="OrthoDB" id="9813266at2"/>
<dbReference type="SFLD" id="SFLDS00003">
    <property type="entry name" value="Haloacid_Dehalogenase"/>
    <property type="match status" value="1"/>
</dbReference>
<keyword evidence="14" id="KW-1185">Reference proteome</keyword>
<evidence type="ECO:0000313" key="14">
    <source>
        <dbReference type="Proteomes" id="UP000051296"/>
    </source>
</evidence>
<evidence type="ECO:0000256" key="3">
    <source>
        <dbReference type="ARBA" id="ARBA00022539"/>
    </source>
</evidence>
<dbReference type="SUPFAM" id="SSF81665">
    <property type="entry name" value="Calcium ATPase, transmembrane domain M"/>
    <property type="match status" value="1"/>
</dbReference>
<dbReference type="PROSITE" id="PS00154">
    <property type="entry name" value="ATPASE_E1_E2"/>
    <property type="match status" value="1"/>
</dbReference>
<dbReference type="Proteomes" id="UP000051296">
    <property type="component" value="Unassembled WGS sequence"/>
</dbReference>
<dbReference type="PANTHER" id="PTHR48085">
    <property type="entry name" value="CADMIUM/ZINC-TRANSPORTING ATPASE HMA2-RELATED"/>
    <property type="match status" value="1"/>
</dbReference>
<evidence type="ECO:0000256" key="10">
    <source>
        <dbReference type="ARBA" id="ARBA00049338"/>
    </source>
</evidence>
<dbReference type="InterPro" id="IPR036412">
    <property type="entry name" value="HAD-like_sf"/>
</dbReference>
<keyword evidence="11" id="KW-0547">Nucleotide-binding</keyword>
<evidence type="ECO:0000256" key="4">
    <source>
        <dbReference type="ARBA" id="ARBA00022692"/>
    </source>
</evidence>
<keyword evidence="6" id="KW-1278">Translocase</keyword>
<feature type="transmembrane region" description="Helical" evidence="11">
    <location>
        <begin position="273"/>
        <end position="294"/>
    </location>
</feature>
<dbReference type="Gene3D" id="3.40.50.1000">
    <property type="entry name" value="HAD superfamily/HAD-like"/>
    <property type="match status" value="1"/>
</dbReference>
<dbReference type="NCBIfam" id="TIGR01512">
    <property type="entry name" value="ATPase-IB2_Cd"/>
    <property type="match status" value="1"/>
</dbReference>
<keyword evidence="11" id="KW-0067">ATP-binding</keyword>
<accession>A0A0R2G1G4</accession>
<evidence type="ECO:0000256" key="7">
    <source>
        <dbReference type="ARBA" id="ARBA00022989"/>
    </source>
</evidence>
<dbReference type="FunCoup" id="A0A0R2G1G4">
    <property type="interactions" value="17"/>
</dbReference>
<comment type="caution">
    <text evidence="13">The sequence shown here is derived from an EMBL/GenBank/DDBJ whole genome shotgun (WGS) entry which is preliminary data.</text>
</comment>
<dbReference type="AlphaFoldDB" id="A0A0R2G1G4"/>
<dbReference type="InterPro" id="IPR008250">
    <property type="entry name" value="ATPase_P-typ_transduc_dom_A_sf"/>
</dbReference>
<dbReference type="Gene3D" id="2.70.150.10">
    <property type="entry name" value="Calcium-transporting ATPase, cytoplasmic transduction domain A"/>
    <property type="match status" value="1"/>
</dbReference>
<dbReference type="EC" id="7.2.2.21" evidence="9"/>
<dbReference type="GO" id="GO:0005524">
    <property type="term" value="F:ATP binding"/>
    <property type="evidence" value="ECO:0007669"/>
    <property type="project" value="UniProtKB-UniRule"/>
</dbReference>
<dbReference type="InterPro" id="IPR044492">
    <property type="entry name" value="P_typ_ATPase_HD_dom"/>
</dbReference>
<keyword evidence="4 11" id="KW-0812">Transmembrane</keyword>
<dbReference type="InterPro" id="IPR023298">
    <property type="entry name" value="ATPase_P-typ_TM_dom_sf"/>
</dbReference>
<dbReference type="RefSeq" id="WP_022791670.1">
    <property type="nucleotide sequence ID" value="NZ_ATUU01000002.1"/>
</dbReference>
<evidence type="ECO:0000256" key="9">
    <source>
        <dbReference type="ARBA" id="ARBA00039103"/>
    </source>
</evidence>
<evidence type="ECO:0000256" key="2">
    <source>
        <dbReference type="ARBA" id="ARBA00006024"/>
    </source>
</evidence>
<name>A0A0R2G1G4_9LACO</name>
<evidence type="ECO:0000259" key="12">
    <source>
        <dbReference type="Pfam" id="PF00122"/>
    </source>
</evidence>
<feature type="domain" description="P-type ATPase A" evidence="12">
    <location>
        <begin position="124"/>
        <end position="221"/>
    </location>
</feature>
<feature type="transmembrane region" description="Helical" evidence="11">
    <location>
        <begin position="41"/>
        <end position="60"/>
    </location>
</feature>
<keyword evidence="7 11" id="KW-1133">Transmembrane helix</keyword>
<keyword evidence="11" id="KW-1003">Cell membrane</keyword>
<dbReference type="GO" id="GO:0005886">
    <property type="term" value="C:plasma membrane"/>
    <property type="evidence" value="ECO:0007669"/>
    <property type="project" value="UniProtKB-SubCell"/>
</dbReference>
<dbReference type="InterPro" id="IPR001757">
    <property type="entry name" value="P_typ_ATPase"/>
</dbReference>
<evidence type="ECO:0000256" key="6">
    <source>
        <dbReference type="ARBA" id="ARBA00022967"/>
    </source>
</evidence>
<comment type="subcellular location">
    <subcellularLocation>
        <location evidence="11">Cell membrane</location>
    </subcellularLocation>
    <subcellularLocation>
        <location evidence="1">Membrane</location>
        <topology evidence="1">Multi-pass membrane protein</topology>
    </subcellularLocation>
</comment>
<dbReference type="PRINTS" id="PR00119">
    <property type="entry name" value="CATATPASE"/>
</dbReference>
<evidence type="ECO:0000313" key="13">
    <source>
        <dbReference type="EMBL" id="KRN32181.1"/>
    </source>
</evidence>
<dbReference type="eggNOG" id="COG2217">
    <property type="taxonomic scope" value="Bacteria"/>
</dbReference>
<dbReference type="EMBL" id="JQAX01000002">
    <property type="protein sequence ID" value="KRN32181.1"/>
    <property type="molecule type" value="Genomic_DNA"/>
</dbReference>
<keyword evidence="5 11" id="KW-0479">Metal-binding</keyword>
<dbReference type="InterPro" id="IPR023214">
    <property type="entry name" value="HAD_sf"/>
</dbReference>
<dbReference type="SFLD" id="SFLDF00027">
    <property type="entry name" value="p-type_atpase"/>
    <property type="match status" value="1"/>
</dbReference>
<comment type="catalytic activity">
    <reaction evidence="10">
        <text>Cd(2+)(in) + ATP + H2O = Cd(2+)(out) + ADP + phosphate + H(+)</text>
        <dbReference type="Rhea" id="RHEA:12132"/>
        <dbReference type="ChEBI" id="CHEBI:15377"/>
        <dbReference type="ChEBI" id="CHEBI:15378"/>
        <dbReference type="ChEBI" id="CHEBI:30616"/>
        <dbReference type="ChEBI" id="CHEBI:43474"/>
        <dbReference type="ChEBI" id="CHEBI:48775"/>
        <dbReference type="ChEBI" id="CHEBI:456216"/>
        <dbReference type="EC" id="7.2.2.21"/>
    </reaction>
</comment>
<dbReference type="NCBIfam" id="TIGR01494">
    <property type="entry name" value="ATPase_P-type"/>
    <property type="match status" value="1"/>
</dbReference>
<keyword evidence="8 11" id="KW-0472">Membrane</keyword>
<dbReference type="Pfam" id="PF00702">
    <property type="entry name" value="Hydrolase"/>
    <property type="match status" value="1"/>
</dbReference>
<dbReference type="InParanoid" id="A0A0R2G1G4"/>
<dbReference type="Pfam" id="PF00122">
    <property type="entry name" value="E1-E2_ATPase"/>
    <property type="match status" value="1"/>
</dbReference>
<evidence type="ECO:0000256" key="11">
    <source>
        <dbReference type="RuleBase" id="RU362081"/>
    </source>
</evidence>
<feature type="transmembrane region" description="Helical" evidence="11">
    <location>
        <begin position="238"/>
        <end position="261"/>
    </location>
</feature>
<comment type="similarity">
    <text evidence="2 11">Belongs to the cation transport ATPase (P-type) (TC 3.A.3) family. Type IB subfamily.</text>
</comment>
<dbReference type="NCBIfam" id="TIGR01525">
    <property type="entry name" value="ATPase-IB_hvy"/>
    <property type="match status" value="1"/>
</dbReference>
<evidence type="ECO:0000256" key="5">
    <source>
        <dbReference type="ARBA" id="ARBA00022723"/>
    </source>
</evidence>
<dbReference type="GO" id="GO:0046872">
    <property type="term" value="F:metal ion binding"/>
    <property type="evidence" value="ECO:0007669"/>
    <property type="project" value="UniProtKB-KW"/>
</dbReference>
<dbReference type="SFLD" id="SFLDG00002">
    <property type="entry name" value="C1.7:_P-type_atpase_like"/>
    <property type="match status" value="1"/>
</dbReference>
<proteinExistence type="inferred from homology"/>
<dbReference type="InterPro" id="IPR018303">
    <property type="entry name" value="ATPase_P-typ_P_site"/>
</dbReference>